<dbReference type="GO" id="GO:0003677">
    <property type="term" value="F:DNA binding"/>
    <property type="evidence" value="ECO:0007669"/>
    <property type="project" value="InterPro"/>
</dbReference>
<dbReference type="InterPro" id="IPR036388">
    <property type="entry name" value="WH-like_DNA-bd_sf"/>
</dbReference>
<accession>A0A4R1R9K9</accession>
<comment type="caution">
    <text evidence="2">The sequence shown here is derived from an EMBL/GenBank/DDBJ whole genome shotgun (WGS) entry which is preliminary data.</text>
</comment>
<dbReference type="GO" id="GO:0016987">
    <property type="term" value="F:sigma factor activity"/>
    <property type="evidence" value="ECO:0007669"/>
    <property type="project" value="InterPro"/>
</dbReference>
<dbReference type="InterPro" id="IPR013249">
    <property type="entry name" value="RNA_pol_sigma70_r4_t2"/>
</dbReference>
<dbReference type="AlphaFoldDB" id="A0A4R1R9K9"/>
<proteinExistence type="predicted"/>
<sequence length="100" mass="11407">MVETQEVRDRVQKAMGKLTLPLRTVVILYYYNNMTIPEIAMVLGCVQGTVKSRLHNARKLIEKELKPYIDDEKQKCTVKSTNTPAPIKVEELHNDAGFFG</sequence>
<reference evidence="2 3" key="1">
    <citation type="submission" date="2019-03" db="EMBL/GenBank/DDBJ databases">
        <title>Genomic Encyclopedia of Type Strains, Phase IV (KMG-IV): sequencing the most valuable type-strain genomes for metagenomic binning, comparative biology and taxonomic classification.</title>
        <authorList>
            <person name="Goeker M."/>
        </authorList>
    </citation>
    <scope>NUCLEOTIDE SEQUENCE [LARGE SCALE GENOMIC DNA]</scope>
    <source>
        <strain evidence="2 3">LX-B</strain>
    </source>
</reference>
<dbReference type="NCBIfam" id="TIGR02937">
    <property type="entry name" value="sigma70-ECF"/>
    <property type="match status" value="1"/>
</dbReference>
<organism evidence="2 3">
    <name type="scientific">Hydrogenispora ethanolica</name>
    <dbReference type="NCBI Taxonomy" id="1082276"/>
    <lineage>
        <taxon>Bacteria</taxon>
        <taxon>Bacillati</taxon>
        <taxon>Bacillota</taxon>
        <taxon>Hydrogenispora</taxon>
    </lineage>
</organism>
<dbReference type="Pfam" id="PF08281">
    <property type="entry name" value="Sigma70_r4_2"/>
    <property type="match status" value="1"/>
</dbReference>
<dbReference type="EMBL" id="SLUN01000026">
    <property type="protein sequence ID" value="TCL62260.1"/>
    <property type="molecule type" value="Genomic_DNA"/>
</dbReference>
<name>A0A4R1R9K9_HYDET</name>
<evidence type="ECO:0000313" key="3">
    <source>
        <dbReference type="Proteomes" id="UP000295008"/>
    </source>
</evidence>
<dbReference type="InterPro" id="IPR013324">
    <property type="entry name" value="RNA_pol_sigma_r3/r4-like"/>
</dbReference>
<dbReference type="InterPro" id="IPR014284">
    <property type="entry name" value="RNA_pol_sigma-70_dom"/>
</dbReference>
<dbReference type="Gene3D" id="1.10.10.10">
    <property type="entry name" value="Winged helix-like DNA-binding domain superfamily/Winged helix DNA-binding domain"/>
    <property type="match status" value="1"/>
</dbReference>
<dbReference type="CDD" id="cd06171">
    <property type="entry name" value="Sigma70_r4"/>
    <property type="match status" value="1"/>
</dbReference>
<dbReference type="Proteomes" id="UP000295008">
    <property type="component" value="Unassembled WGS sequence"/>
</dbReference>
<keyword evidence="3" id="KW-1185">Reference proteome</keyword>
<dbReference type="GO" id="GO:0006352">
    <property type="term" value="P:DNA-templated transcription initiation"/>
    <property type="evidence" value="ECO:0007669"/>
    <property type="project" value="InterPro"/>
</dbReference>
<protein>
    <submittedName>
        <fullName evidence="2">RNA polymerase sigma factor (Sigma-70 family)</fullName>
    </submittedName>
</protein>
<feature type="domain" description="RNA polymerase sigma factor 70 region 4 type 2" evidence="1">
    <location>
        <begin position="9"/>
        <end position="60"/>
    </location>
</feature>
<dbReference type="SUPFAM" id="SSF88659">
    <property type="entry name" value="Sigma3 and sigma4 domains of RNA polymerase sigma factors"/>
    <property type="match status" value="1"/>
</dbReference>
<evidence type="ECO:0000313" key="2">
    <source>
        <dbReference type="EMBL" id="TCL62260.1"/>
    </source>
</evidence>
<evidence type="ECO:0000259" key="1">
    <source>
        <dbReference type="Pfam" id="PF08281"/>
    </source>
</evidence>
<gene>
    <name evidence="2" type="ORF">EDC14_10263</name>
</gene>